<organism evidence="1 2">
    <name type="scientific">Tanacetum coccineum</name>
    <dbReference type="NCBI Taxonomy" id="301880"/>
    <lineage>
        <taxon>Eukaryota</taxon>
        <taxon>Viridiplantae</taxon>
        <taxon>Streptophyta</taxon>
        <taxon>Embryophyta</taxon>
        <taxon>Tracheophyta</taxon>
        <taxon>Spermatophyta</taxon>
        <taxon>Magnoliopsida</taxon>
        <taxon>eudicotyledons</taxon>
        <taxon>Gunneridae</taxon>
        <taxon>Pentapetalae</taxon>
        <taxon>asterids</taxon>
        <taxon>campanulids</taxon>
        <taxon>Asterales</taxon>
        <taxon>Asteraceae</taxon>
        <taxon>Asteroideae</taxon>
        <taxon>Anthemideae</taxon>
        <taxon>Anthemidinae</taxon>
        <taxon>Tanacetum</taxon>
    </lineage>
</organism>
<keyword evidence="2" id="KW-1185">Reference proteome</keyword>
<gene>
    <name evidence="1" type="ORF">Tco_0940390</name>
</gene>
<reference evidence="1" key="2">
    <citation type="submission" date="2022-01" db="EMBL/GenBank/DDBJ databases">
        <authorList>
            <person name="Yamashiro T."/>
            <person name="Shiraishi A."/>
            <person name="Satake H."/>
            <person name="Nakayama K."/>
        </authorList>
    </citation>
    <scope>NUCLEOTIDE SEQUENCE</scope>
</reference>
<protein>
    <submittedName>
        <fullName evidence="1">Uncharacterized protein</fullName>
    </submittedName>
</protein>
<dbReference type="Proteomes" id="UP001151760">
    <property type="component" value="Unassembled WGS sequence"/>
</dbReference>
<proteinExistence type="predicted"/>
<evidence type="ECO:0000313" key="1">
    <source>
        <dbReference type="EMBL" id="GJT40525.1"/>
    </source>
</evidence>
<comment type="caution">
    <text evidence="1">The sequence shown here is derived from an EMBL/GenBank/DDBJ whole genome shotgun (WGS) entry which is preliminary data.</text>
</comment>
<reference evidence="1" key="1">
    <citation type="journal article" date="2022" name="Int. J. Mol. Sci.">
        <title>Draft Genome of Tanacetum Coccineum: Genomic Comparison of Closely Related Tanacetum-Family Plants.</title>
        <authorList>
            <person name="Yamashiro T."/>
            <person name="Shiraishi A."/>
            <person name="Nakayama K."/>
            <person name="Satake H."/>
        </authorList>
    </citation>
    <scope>NUCLEOTIDE SEQUENCE</scope>
</reference>
<evidence type="ECO:0000313" key="2">
    <source>
        <dbReference type="Proteomes" id="UP001151760"/>
    </source>
</evidence>
<dbReference type="EMBL" id="BQNB010015482">
    <property type="protein sequence ID" value="GJT40525.1"/>
    <property type="molecule type" value="Genomic_DNA"/>
</dbReference>
<name>A0ABQ5DNH3_9ASTR</name>
<accession>A0ABQ5DNH3</accession>
<sequence length="96" mass="10881">MLYLCFWFKGSGKLVRANLQTMGGGCGTISTRATAFQEGVSRRGECFSDFLVLEFILMRVLKSGKDVRRPDFCSFFCPNVTSKFLELKDPPHQSWS</sequence>